<dbReference type="PANTHER" id="PTHR34598">
    <property type="entry name" value="BLL6449 PROTEIN"/>
    <property type="match status" value="1"/>
</dbReference>
<evidence type="ECO:0000256" key="1">
    <source>
        <dbReference type="ARBA" id="ARBA00023604"/>
    </source>
</evidence>
<dbReference type="EMBL" id="JAUKUD010000005">
    <property type="protein sequence ID" value="KAK0742631.1"/>
    <property type="molecule type" value="Genomic_DNA"/>
</dbReference>
<dbReference type="InterPro" id="IPR044053">
    <property type="entry name" value="AsaB-like"/>
</dbReference>
<comment type="similarity">
    <text evidence="1">Belongs to the asaB hydroxylase/desaturase family.</text>
</comment>
<dbReference type="AlphaFoldDB" id="A0AA40ENN1"/>
<sequence>MSSGTVTAELQYLKKLPLYTKEKPFQLFVPVAADAVDTRSTNLEFEAREQTFEDIRGREDAFSLDSHGFQTGVYPTRLDSDMFGDKETVETRYFDEVREILRDVEGGYDEVFLFDWRLRNAAKPKEQEALFDMNDLTTWLRPSPNVHVDQSPRAVVQRVLLHLPEKAAQLLQGRVRVINIWRPIDNVVEDYPLAFCDPSSVPPRDLVECDHVRRKFKGANMYMHFNPQHKWHYLGQQRPEEVLFLKMFDNDPAVKAQACPHASFRHPSPAANSRPRKSIEVRALVFNYP</sequence>
<keyword evidence="2" id="KW-0808">Transferase</keyword>
<proteinExistence type="inferred from homology"/>
<reference evidence="2" key="1">
    <citation type="submission" date="2023-06" db="EMBL/GenBank/DDBJ databases">
        <title>Genome-scale phylogeny and comparative genomics of the fungal order Sordariales.</title>
        <authorList>
            <consortium name="Lawrence Berkeley National Laboratory"/>
            <person name="Hensen N."/>
            <person name="Bonometti L."/>
            <person name="Westerberg I."/>
            <person name="Brannstrom I.O."/>
            <person name="Guillou S."/>
            <person name="Cros-Aarteil S."/>
            <person name="Calhoun S."/>
            <person name="Haridas S."/>
            <person name="Kuo A."/>
            <person name="Mondo S."/>
            <person name="Pangilinan J."/>
            <person name="Riley R."/>
            <person name="LaButti K."/>
            <person name="Andreopoulos B."/>
            <person name="Lipzen A."/>
            <person name="Chen C."/>
            <person name="Yanf M."/>
            <person name="Daum C."/>
            <person name="Ng V."/>
            <person name="Clum A."/>
            <person name="Steindorff A."/>
            <person name="Ohm R."/>
            <person name="Martin F."/>
            <person name="Silar P."/>
            <person name="Natvig D."/>
            <person name="Lalanne C."/>
            <person name="Gautier V."/>
            <person name="Ament-velasquez S.L."/>
            <person name="Kruys A."/>
            <person name="Hutchinson M.I."/>
            <person name="Powell A.J."/>
            <person name="Barry K."/>
            <person name="Miller A.N."/>
            <person name="Grigoriev I.V."/>
            <person name="Debuchy R."/>
            <person name="Gladieux P."/>
            <person name="Thoren M.H."/>
            <person name="Johannesson H."/>
        </authorList>
    </citation>
    <scope>NUCLEOTIDE SEQUENCE</scope>
    <source>
        <strain evidence="2">SMH3187-1</strain>
    </source>
</reference>
<accession>A0AA40ENN1</accession>
<keyword evidence="2" id="KW-0489">Methyltransferase</keyword>
<dbReference type="NCBIfam" id="NF041278">
    <property type="entry name" value="CmcJ_NvfI_EfuI"/>
    <property type="match status" value="1"/>
</dbReference>
<dbReference type="GO" id="GO:0016491">
    <property type="term" value="F:oxidoreductase activity"/>
    <property type="evidence" value="ECO:0007669"/>
    <property type="project" value="InterPro"/>
</dbReference>
<comment type="caution">
    <text evidence="2">The sequence shown here is derived from an EMBL/GenBank/DDBJ whole genome shotgun (WGS) entry which is preliminary data.</text>
</comment>
<evidence type="ECO:0000313" key="2">
    <source>
        <dbReference type="EMBL" id="KAK0742631.1"/>
    </source>
</evidence>
<dbReference type="GO" id="GO:0008168">
    <property type="term" value="F:methyltransferase activity"/>
    <property type="evidence" value="ECO:0007669"/>
    <property type="project" value="UniProtKB-KW"/>
</dbReference>
<gene>
    <name evidence="2" type="ORF">B0T18DRAFT_167647</name>
</gene>
<dbReference type="PANTHER" id="PTHR34598:SF3">
    <property type="entry name" value="OXIDOREDUCTASE AN1597"/>
    <property type="match status" value="1"/>
</dbReference>
<evidence type="ECO:0000313" key="3">
    <source>
        <dbReference type="Proteomes" id="UP001172155"/>
    </source>
</evidence>
<organism evidence="2 3">
    <name type="scientific">Schizothecium vesticola</name>
    <dbReference type="NCBI Taxonomy" id="314040"/>
    <lineage>
        <taxon>Eukaryota</taxon>
        <taxon>Fungi</taxon>
        <taxon>Dikarya</taxon>
        <taxon>Ascomycota</taxon>
        <taxon>Pezizomycotina</taxon>
        <taxon>Sordariomycetes</taxon>
        <taxon>Sordariomycetidae</taxon>
        <taxon>Sordariales</taxon>
        <taxon>Schizotheciaceae</taxon>
        <taxon>Schizothecium</taxon>
    </lineage>
</organism>
<dbReference type="GO" id="GO:0032259">
    <property type="term" value="P:methylation"/>
    <property type="evidence" value="ECO:0007669"/>
    <property type="project" value="UniProtKB-KW"/>
</dbReference>
<protein>
    <submittedName>
        <fullName evidence="2">Methyltransferase CmcJ</fullName>
    </submittedName>
</protein>
<name>A0AA40ENN1_9PEZI</name>
<dbReference type="Proteomes" id="UP001172155">
    <property type="component" value="Unassembled WGS sequence"/>
</dbReference>
<keyword evidence="3" id="KW-1185">Reference proteome</keyword>